<feature type="region of interest" description="Disordered" evidence="1">
    <location>
        <begin position="57"/>
        <end position="97"/>
    </location>
</feature>
<comment type="caution">
    <text evidence="2">The sequence shown here is derived from an EMBL/GenBank/DDBJ whole genome shotgun (WGS) entry which is preliminary data.</text>
</comment>
<feature type="compositionally biased region" description="Basic residues" evidence="1">
    <location>
        <begin position="1"/>
        <end position="10"/>
    </location>
</feature>
<feature type="compositionally biased region" description="Basic residues" evidence="1">
    <location>
        <begin position="18"/>
        <end position="31"/>
    </location>
</feature>
<gene>
    <name evidence="2" type="ORF">A3196_16665</name>
</gene>
<evidence type="ECO:0000256" key="1">
    <source>
        <dbReference type="SAM" id="MobiDB-lite"/>
    </source>
</evidence>
<evidence type="ECO:0000313" key="3">
    <source>
        <dbReference type="Proteomes" id="UP000094849"/>
    </source>
</evidence>
<proteinExistence type="predicted"/>
<dbReference type="OrthoDB" id="10008314at2"/>
<dbReference type="STRING" id="1818881.A3196_16665"/>
<feature type="region of interest" description="Disordered" evidence="1">
    <location>
        <begin position="1"/>
        <end position="35"/>
    </location>
</feature>
<organism evidence="2 3">
    <name type="scientific">Candidatus Thiodiazotropha endoloripes</name>
    <dbReference type="NCBI Taxonomy" id="1818881"/>
    <lineage>
        <taxon>Bacteria</taxon>
        <taxon>Pseudomonadati</taxon>
        <taxon>Pseudomonadota</taxon>
        <taxon>Gammaproteobacteria</taxon>
        <taxon>Chromatiales</taxon>
        <taxon>Sedimenticolaceae</taxon>
        <taxon>Candidatus Thiodiazotropha</taxon>
    </lineage>
</organism>
<accession>A0A1E2UUH0</accession>
<feature type="compositionally biased region" description="Basic and acidic residues" evidence="1">
    <location>
        <begin position="57"/>
        <end position="69"/>
    </location>
</feature>
<dbReference type="EMBL" id="LVJZ01000003">
    <property type="protein sequence ID" value="ODB98242.1"/>
    <property type="molecule type" value="Genomic_DNA"/>
</dbReference>
<dbReference type="Proteomes" id="UP000094849">
    <property type="component" value="Unassembled WGS sequence"/>
</dbReference>
<protein>
    <submittedName>
        <fullName evidence="2">Uncharacterized protein</fullName>
    </submittedName>
</protein>
<dbReference type="AlphaFoldDB" id="A0A1E2UUH0"/>
<dbReference type="RefSeq" id="WP_069006569.1">
    <property type="nucleotide sequence ID" value="NZ_LVJW01000003.1"/>
</dbReference>
<sequence>MKKKEKKMKKSGKEQLSKKNKTIGKQVKQKSAKVTELKRRIEMLEAVVEKRERTIAKLKTKLDESESHKEKKRRKRKSPGGAAKLLRSQRSSRVGLNQRDAWRRHGYLRSRYEYYLEQNEEKTVARQHAGEDLVEKFGEEAGYTELQLEQILS</sequence>
<name>A0A1E2UUH0_9GAMM</name>
<evidence type="ECO:0000313" key="2">
    <source>
        <dbReference type="EMBL" id="ODB98242.1"/>
    </source>
</evidence>
<reference evidence="2 3" key="1">
    <citation type="submission" date="2016-03" db="EMBL/GenBank/DDBJ databases">
        <title>Chemosynthetic sulphur-oxidizing symbionts of marine invertebrate animals are capable of nitrogen fixation.</title>
        <authorList>
            <person name="Petersen J.M."/>
            <person name="Kemper A."/>
            <person name="Gruber-Vodicka H."/>
            <person name="Cardini U."/>
            <person name="Geest Mvander."/>
            <person name="Kleiner M."/>
            <person name="Bulgheresi S."/>
            <person name="Fussmann M."/>
            <person name="Herbold C."/>
            <person name="Seah B.K.B."/>
            <person name="Antony C.Paul."/>
            <person name="Liu D."/>
            <person name="Belitz A."/>
            <person name="Weber M."/>
        </authorList>
    </citation>
    <scope>NUCLEOTIDE SEQUENCE [LARGE SCALE GENOMIC DNA]</scope>
    <source>
        <strain evidence="2">G_D</strain>
    </source>
</reference>
<keyword evidence="3" id="KW-1185">Reference proteome</keyword>